<dbReference type="EMBL" id="CM002924">
    <property type="protein sequence ID" value="KGN59735.1"/>
    <property type="molecule type" value="Genomic_DNA"/>
</dbReference>
<dbReference type="Proteomes" id="UP000029981">
    <property type="component" value="Chromosome 3"/>
</dbReference>
<protein>
    <submittedName>
        <fullName evidence="1">Uncharacterized protein</fullName>
    </submittedName>
</protein>
<accession>A0A0A0LCJ3</accession>
<reference evidence="1 2" key="4">
    <citation type="journal article" date="2011" name="BMC Genomics">
        <title>RNA-Seq improves annotation of protein-coding genes in the cucumber genome.</title>
        <authorList>
            <person name="Li Z."/>
            <person name="Zhang Z."/>
            <person name="Yan P."/>
            <person name="Huang S."/>
            <person name="Fei Z."/>
            <person name="Lin K."/>
        </authorList>
    </citation>
    <scope>NUCLEOTIDE SEQUENCE [LARGE SCALE GENOMIC DNA]</scope>
    <source>
        <strain evidence="2">cv. 9930</strain>
    </source>
</reference>
<keyword evidence="2" id="KW-1185">Reference proteome</keyword>
<dbReference type="AlphaFoldDB" id="A0A0A0LCJ3"/>
<reference evidence="1 2" key="1">
    <citation type="journal article" date="2009" name="Nat. Genet.">
        <title>The genome of the cucumber, Cucumis sativus L.</title>
        <authorList>
            <person name="Huang S."/>
            <person name="Li R."/>
            <person name="Zhang Z."/>
            <person name="Li L."/>
            <person name="Gu X."/>
            <person name="Fan W."/>
            <person name="Lucas W.J."/>
            <person name="Wang X."/>
            <person name="Xie B."/>
            <person name="Ni P."/>
            <person name="Ren Y."/>
            <person name="Zhu H."/>
            <person name="Li J."/>
            <person name="Lin K."/>
            <person name="Jin W."/>
            <person name="Fei Z."/>
            <person name="Li G."/>
            <person name="Staub J."/>
            <person name="Kilian A."/>
            <person name="van der Vossen E.A."/>
            <person name="Wu Y."/>
            <person name="Guo J."/>
            <person name="He J."/>
            <person name="Jia Z."/>
            <person name="Ren Y."/>
            <person name="Tian G."/>
            <person name="Lu Y."/>
            <person name="Ruan J."/>
            <person name="Qian W."/>
            <person name="Wang M."/>
            <person name="Huang Q."/>
            <person name="Li B."/>
            <person name="Xuan Z."/>
            <person name="Cao J."/>
            <person name="Asan"/>
            <person name="Wu Z."/>
            <person name="Zhang J."/>
            <person name="Cai Q."/>
            <person name="Bai Y."/>
            <person name="Zhao B."/>
            <person name="Han Y."/>
            <person name="Li Y."/>
            <person name="Li X."/>
            <person name="Wang S."/>
            <person name="Shi Q."/>
            <person name="Liu S."/>
            <person name="Cho W.K."/>
            <person name="Kim J.Y."/>
            <person name="Xu Y."/>
            <person name="Heller-Uszynska K."/>
            <person name="Miao H."/>
            <person name="Cheng Z."/>
            <person name="Zhang S."/>
            <person name="Wu J."/>
            <person name="Yang Y."/>
            <person name="Kang H."/>
            <person name="Li M."/>
            <person name="Liang H."/>
            <person name="Ren X."/>
            <person name="Shi Z."/>
            <person name="Wen M."/>
            <person name="Jian M."/>
            <person name="Yang H."/>
            <person name="Zhang G."/>
            <person name="Yang Z."/>
            <person name="Chen R."/>
            <person name="Liu S."/>
            <person name="Li J."/>
            <person name="Ma L."/>
            <person name="Liu H."/>
            <person name="Zhou Y."/>
            <person name="Zhao J."/>
            <person name="Fang X."/>
            <person name="Li G."/>
            <person name="Fang L."/>
            <person name="Li Y."/>
            <person name="Liu D."/>
            <person name="Zheng H."/>
            <person name="Zhang Y."/>
            <person name="Qin N."/>
            <person name="Li Z."/>
            <person name="Yang G."/>
            <person name="Yang S."/>
            <person name="Bolund L."/>
            <person name="Kristiansen K."/>
            <person name="Zheng H."/>
            <person name="Li S."/>
            <person name="Zhang X."/>
            <person name="Yang H."/>
            <person name="Wang J."/>
            <person name="Sun R."/>
            <person name="Zhang B."/>
            <person name="Jiang S."/>
            <person name="Wang J."/>
            <person name="Du Y."/>
            <person name="Li S."/>
        </authorList>
    </citation>
    <scope>NUCLEOTIDE SEQUENCE [LARGE SCALE GENOMIC DNA]</scope>
    <source>
        <strain evidence="2">cv. 9930</strain>
    </source>
</reference>
<dbReference type="Gramene" id="KGN59735">
    <property type="protein sequence ID" value="KGN59735"/>
    <property type="gene ID" value="Csa_3G842080"/>
</dbReference>
<evidence type="ECO:0000313" key="1">
    <source>
        <dbReference type="EMBL" id="KGN59735.1"/>
    </source>
</evidence>
<evidence type="ECO:0000313" key="2">
    <source>
        <dbReference type="Proteomes" id="UP000029981"/>
    </source>
</evidence>
<gene>
    <name evidence="1" type="ORF">Csa_3G842080</name>
</gene>
<reference evidence="1 2" key="2">
    <citation type="journal article" date="2009" name="PLoS ONE">
        <title>An integrated genetic and cytogenetic map of the cucumber genome.</title>
        <authorList>
            <person name="Ren Y."/>
            <person name="Zhang Z."/>
            <person name="Liu J."/>
            <person name="Staub J.E."/>
            <person name="Han Y."/>
            <person name="Cheng Z."/>
            <person name="Li X."/>
            <person name="Lu J."/>
            <person name="Miao H."/>
            <person name="Kang H."/>
            <person name="Xie B."/>
            <person name="Gu X."/>
            <person name="Wang X."/>
            <person name="Du Y."/>
            <person name="Jin W."/>
            <person name="Huang S."/>
        </authorList>
    </citation>
    <scope>NUCLEOTIDE SEQUENCE [LARGE SCALE GENOMIC DNA]</scope>
    <source>
        <strain evidence="2">cv. 9930</strain>
    </source>
</reference>
<sequence>MLPLNSITEFLTTLNETSRLQPIKCQPPPIFISGHLPITVPVRLTAALLLLPNSPAKQHRPISESLLSSPLLYECHCKLKQILQISCVSNRNRKFEKNKISENLNLQWEEIRDEAHKQQQLASLE</sequence>
<organism evidence="1 2">
    <name type="scientific">Cucumis sativus</name>
    <name type="common">Cucumber</name>
    <dbReference type="NCBI Taxonomy" id="3659"/>
    <lineage>
        <taxon>Eukaryota</taxon>
        <taxon>Viridiplantae</taxon>
        <taxon>Streptophyta</taxon>
        <taxon>Embryophyta</taxon>
        <taxon>Tracheophyta</taxon>
        <taxon>Spermatophyta</taxon>
        <taxon>Magnoliopsida</taxon>
        <taxon>eudicotyledons</taxon>
        <taxon>Gunneridae</taxon>
        <taxon>Pentapetalae</taxon>
        <taxon>rosids</taxon>
        <taxon>fabids</taxon>
        <taxon>Cucurbitales</taxon>
        <taxon>Cucurbitaceae</taxon>
        <taxon>Benincaseae</taxon>
        <taxon>Cucumis</taxon>
    </lineage>
</organism>
<reference evidence="1 2" key="3">
    <citation type="journal article" date="2010" name="BMC Genomics">
        <title>Transcriptome sequencing and comparative analysis of cucumber flowers with different sex types.</title>
        <authorList>
            <person name="Guo S."/>
            <person name="Zheng Y."/>
            <person name="Joung J.G."/>
            <person name="Liu S."/>
            <person name="Zhang Z."/>
            <person name="Crasta O.R."/>
            <person name="Sobral B.W."/>
            <person name="Xu Y."/>
            <person name="Huang S."/>
            <person name="Fei Z."/>
        </authorList>
    </citation>
    <scope>NUCLEOTIDE SEQUENCE [LARGE SCALE GENOMIC DNA]</scope>
    <source>
        <strain evidence="2">cv. 9930</strain>
    </source>
</reference>
<proteinExistence type="predicted"/>
<name>A0A0A0LCJ3_CUCSA</name>